<dbReference type="GO" id="GO:0004175">
    <property type="term" value="F:endopeptidase activity"/>
    <property type="evidence" value="ECO:0007669"/>
    <property type="project" value="UniProtKB-ARBA"/>
</dbReference>
<sequence length="508" mass="54756">MLKVAAAAVRVSKRSVHHRYHLTGNWKKRAVAPHGTGPSTAKWKTVNMRSDFDNFHEINKKGTVSASSRTRLGDMRAGLHQGLVSPHSGPVVGPFAVASAHLSRPVNMATQQVQDSARSAGAVAEEVLLAVLALTFAGLAEVFLSDQLAALERSTEPSSELNLHLNGLADLLGRHGSACTHALALVMYGLLARRLQRNQIQMAGGPHVRALALASIILIIFPASLSLESTLIDTLRAYTNIINLPHENSRLRSLLATHAPSPAPSSERSSERSDSFKPSPHGPSSGASWSAEGSAEASLEEMSMWKSAAAVGSPALVTAPVFEELFWRGLLFHRLLLRSSPLIAYALSSALFAGAHIAPVFFSQETPEMYSTELHLHMHLSKCRAFLHHLQAEPSGQPSSASSGEAEASPKGPALLGSRPSDRAMPREAKVHLQLKVQAEISRAEALLESYSRILRGKEDPVSWAWCAVYAPGSWVLALSYHFSRGMIAVPVVLHSIHNYVALRPQAQ</sequence>
<dbReference type="EMBL" id="HBGX01001138">
    <property type="protein sequence ID" value="CAD9551350.1"/>
    <property type="molecule type" value="Transcribed_RNA"/>
</dbReference>
<dbReference type="GO" id="GO:0080120">
    <property type="term" value="P:CAAX-box protein maturation"/>
    <property type="evidence" value="ECO:0007669"/>
    <property type="project" value="UniProtKB-ARBA"/>
</dbReference>
<gene>
    <name evidence="3" type="ORF">CGLO1086_LOCUS527</name>
</gene>
<feature type="region of interest" description="Disordered" evidence="1">
    <location>
        <begin position="393"/>
        <end position="423"/>
    </location>
</feature>
<evidence type="ECO:0000256" key="1">
    <source>
        <dbReference type="SAM" id="MobiDB-lite"/>
    </source>
</evidence>
<feature type="region of interest" description="Disordered" evidence="1">
    <location>
        <begin position="258"/>
        <end position="292"/>
    </location>
</feature>
<protein>
    <recommendedName>
        <fullName evidence="2">CAAX prenyl protease 2/Lysostaphin resistance protein A-like domain-containing protein</fullName>
    </recommendedName>
</protein>
<reference evidence="3" key="1">
    <citation type="submission" date="2021-01" db="EMBL/GenBank/DDBJ databases">
        <authorList>
            <person name="Corre E."/>
            <person name="Pelletier E."/>
            <person name="Niang G."/>
            <person name="Scheremetjew M."/>
            <person name="Finn R."/>
            <person name="Kale V."/>
            <person name="Holt S."/>
            <person name="Cochrane G."/>
            <person name="Meng A."/>
            <person name="Brown T."/>
            <person name="Cohen L."/>
        </authorList>
    </citation>
    <scope>NUCLEOTIDE SEQUENCE</scope>
    <source>
        <strain evidence="3">SAG4.97</strain>
    </source>
</reference>
<dbReference type="AlphaFoldDB" id="A0A7S2NPE0"/>
<feature type="compositionally biased region" description="Low complexity" evidence="1">
    <location>
        <begin position="393"/>
        <end position="410"/>
    </location>
</feature>
<evidence type="ECO:0000259" key="2">
    <source>
        <dbReference type="Pfam" id="PF02517"/>
    </source>
</evidence>
<proteinExistence type="predicted"/>
<dbReference type="InterPro" id="IPR003675">
    <property type="entry name" value="Rce1/LyrA-like_dom"/>
</dbReference>
<name>A0A7S2NPE0_9EUKA</name>
<dbReference type="Pfam" id="PF02517">
    <property type="entry name" value="Rce1-like"/>
    <property type="match status" value="1"/>
</dbReference>
<accession>A0A7S2NPE0</accession>
<evidence type="ECO:0000313" key="3">
    <source>
        <dbReference type="EMBL" id="CAD9551350.1"/>
    </source>
</evidence>
<organism evidence="3">
    <name type="scientific">Cyanoptyche gloeocystis</name>
    <dbReference type="NCBI Taxonomy" id="77922"/>
    <lineage>
        <taxon>Eukaryota</taxon>
        <taxon>Glaucocystophyceae</taxon>
        <taxon>Glaucocystophyceae incertae sedis</taxon>
        <taxon>Cyanoptyche</taxon>
    </lineage>
</organism>
<feature type="domain" description="CAAX prenyl protease 2/Lysostaphin resistance protein A-like" evidence="2">
    <location>
        <begin position="315"/>
        <end position="359"/>
    </location>
</feature>